<dbReference type="PANTHER" id="PTHR42796">
    <property type="entry name" value="FUMARYLACETOACETATE HYDROLASE DOMAIN-CONTAINING PROTEIN 2A-RELATED"/>
    <property type="match status" value="1"/>
</dbReference>
<organism evidence="4 5">
    <name type="scientific">Microvirga alba</name>
    <dbReference type="NCBI Taxonomy" id="2791025"/>
    <lineage>
        <taxon>Bacteria</taxon>
        <taxon>Pseudomonadati</taxon>
        <taxon>Pseudomonadota</taxon>
        <taxon>Alphaproteobacteria</taxon>
        <taxon>Hyphomicrobiales</taxon>
        <taxon>Methylobacteriaceae</taxon>
        <taxon>Microvirga</taxon>
    </lineage>
</organism>
<dbReference type="Proteomes" id="UP000599312">
    <property type="component" value="Unassembled WGS sequence"/>
</dbReference>
<keyword evidence="5" id="KW-1185">Reference proteome</keyword>
<dbReference type="Pfam" id="PF01557">
    <property type="entry name" value="FAA_hydrolase"/>
    <property type="match status" value="1"/>
</dbReference>
<protein>
    <submittedName>
        <fullName evidence="4">Fumarylacetoacetate hydrolase family protein</fullName>
    </submittedName>
</protein>
<name>A0A931BK05_9HYPH</name>
<dbReference type="GO" id="GO:0016787">
    <property type="term" value="F:hydrolase activity"/>
    <property type="evidence" value="ECO:0007669"/>
    <property type="project" value="UniProtKB-KW"/>
</dbReference>
<reference evidence="4" key="1">
    <citation type="submission" date="2020-11" db="EMBL/GenBank/DDBJ databases">
        <authorList>
            <person name="Kim M.K."/>
        </authorList>
    </citation>
    <scope>NUCLEOTIDE SEQUENCE</scope>
    <source>
        <strain evidence="4">BT350</strain>
    </source>
</reference>
<dbReference type="InterPro" id="IPR051121">
    <property type="entry name" value="FAH"/>
</dbReference>
<sequence length="399" mass="42557">MNDLSLEARMAAILPTDGFQGVLAGRIWRPGIGPSIVAIREEGVVDITASYATMSALAEAPDPAHAVRVAKGERVGTVAEILANTPSDRRDAAKPWFLAPIDLQVIKAAGVTFAVSMLERVIEERARGDASAAVAIRAEVNRLVGDDLSRLKPGSNEAMELKAVLVAQGAWSQYLEVGIGPDAEVFTKAPTLSAVGPFMDAGFHPESTWNNPEPEVVVVVTPKGKIVGATLGNDVNLRDFEGRSALLLSKAKDNNASCAVGPFIRFFDETFSLDDVRQTTVTLTVEGKDGFRLEGSSSITQISRDPQDLVSQTIGANHQYPDGFVLFLGTMFAPTQDRDEVGMGFTHKTGDIVTIAAPKLGGLVNRIRTSADCEPWTFGLRALMTNLAQRGLIKGESVG</sequence>
<gene>
    <name evidence="4" type="ORF">I2H38_04510</name>
</gene>
<keyword evidence="4" id="KW-0378">Hydrolase</keyword>
<dbReference type="GO" id="GO:0046872">
    <property type="term" value="F:metal ion binding"/>
    <property type="evidence" value="ECO:0007669"/>
    <property type="project" value="UniProtKB-KW"/>
</dbReference>
<dbReference type="InterPro" id="IPR011234">
    <property type="entry name" value="Fumarylacetoacetase-like_C"/>
</dbReference>
<dbReference type="SUPFAM" id="SSF56529">
    <property type="entry name" value="FAH"/>
    <property type="match status" value="1"/>
</dbReference>
<dbReference type="InterPro" id="IPR036663">
    <property type="entry name" value="Fumarylacetoacetase_C_sf"/>
</dbReference>
<dbReference type="RefSeq" id="WP_196270644.1">
    <property type="nucleotide sequence ID" value="NZ_JADQDO010000002.1"/>
</dbReference>
<comment type="similarity">
    <text evidence="1">Belongs to the FAH family.</text>
</comment>
<evidence type="ECO:0000256" key="2">
    <source>
        <dbReference type="ARBA" id="ARBA00022723"/>
    </source>
</evidence>
<dbReference type="Gene3D" id="3.90.850.10">
    <property type="entry name" value="Fumarylacetoacetase-like, C-terminal domain"/>
    <property type="match status" value="1"/>
</dbReference>
<evidence type="ECO:0000313" key="5">
    <source>
        <dbReference type="Proteomes" id="UP000599312"/>
    </source>
</evidence>
<feature type="domain" description="Fumarylacetoacetase-like C-terminal" evidence="3">
    <location>
        <begin position="226"/>
        <end position="367"/>
    </location>
</feature>
<dbReference type="PANTHER" id="PTHR42796:SF7">
    <property type="entry name" value="2-DEHYDRO-3-DEOXY-D-ARABINONATE DEHYDRATASE"/>
    <property type="match status" value="1"/>
</dbReference>
<evidence type="ECO:0000259" key="3">
    <source>
        <dbReference type="Pfam" id="PF01557"/>
    </source>
</evidence>
<evidence type="ECO:0000256" key="1">
    <source>
        <dbReference type="ARBA" id="ARBA00010211"/>
    </source>
</evidence>
<dbReference type="EMBL" id="JADQDO010000002">
    <property type="protein sequence ID" value="MBF9232636.1"/>
    <property type="molecule type" value="Genomic_DNA"/>
</dbReference>
<evidence type="ECO:0000313" key="4">
    <source>
        <dbReference type="EMBL" id="MBF9232636.1"/>
    </source>
</evidence>
<comment type="caution">
    <text evidence="4">The sequence shown here is derived from an EMBL/GenBank/DDBJ whole genome shotgun (WGS) entry which is preliminary data.</text>
</comment>
<keyword evidence="2" id="KW-0479">Metal-binding</keyword>
<dbReference type="AlphaFoldDB" id="A0A931BK05"/>
<proteinExistence type="inferred from homology"/>
<dbReference type="GO" id="GO:0044281">
    <property type="term" value="P:small molecule metabolic process"/>
    <property type="evidence" value="ECO:0007669"/>
    <property type="project" value="UniProtKB-ARBA"/>
</dbReference>
<accession>A0A931BK05</accession>